<evidence type="ECO:0000313" key="2">
    <source>
        <dbReference type="Proteomes" id="UP000029590"/>
    </source>
</evidence>
<protein>
    <submittedName>
        <fullName evidence="1">Uncharacterized protein</fullName>
    </submittedName>
</protein>
<proteinExistence type="predicted"/>
<dbReference type="EMBL" id="JPGG01000016">
    <property type="protein sequence ID" value="KGC15067.1"/>
    <property type="molecule type" value="Genomic_DNA"/>
</dbReference>
<organism evidence="1 2">
    <name type="scientific">Burkholderia gladioli</name>
    <name type="common">Pseudomonas marginata</name>
    <name type="synonym">Phytomonas marginata</name>
    <dbReference type="NCBI Taxonomy" id="28095"/>
    <lineage>
        <taxon>Bacteria</taxon>
        <taxon>Pseudomonadati</taxon>
        <taxon>Pseudomonadota</taxon>
        <taxon>Betaproteobacteria</taxon>
        <taxon>Burkholderiales</taxon>
        <taxon>Burkholderiaceae</taxon>
        <taxon>Burkholderia</taxon>
    </lineage>
</organism>
<dbReference type="Proteomes" id="UP000029590">
    <property type="component" value="Unassembled WGS sequence"/>
</dbReference>
<dbReference type="RefSeq" id="WP_155308284.1">
    <property type="nucleotide sequence ID" value="NZ_KN150850.1"/>
</dbReference>
<gene>
    <name evidence="1" type="ORF">DM48_335</name>
</gene>
<sequence>MKDWALFNGPALVVIDIPTRTYVRYFGNKMTIRARSEEGYLTAAEIELFRVDPHRFMGIPE</sequence>
<accession>A0AAW3F2H3</accession>
<name>A0AAW3F2H3_BURGA</name>
<reference evidence="1 2" key="1">
    <citation type="submission" date="2014-04" db="EMBL/GenBank/DDBJ databases">
        <authorList>
            <person name="Bishop-Lilly K.A."/>
            <person name="Broomall S.M."/>
            <person name="Chain P.S."/>
            <person name="Chertkov O."/>
            <person name="Coyne S.R."/>
            <person name="Daligault H.E."/>
            <person name="Davenport K.W."/>
            <person name="Erkkila T."/>
            <person name="Frey K.G."/>
            <person name="Gibbons H.S."/>
            <person name="Gu W."/>
            <person name="Jaissle J."/>
            <person name="Johnson S.L."/>
            <person name="Koroleva G.I."/>
            <person name="Ladner J.T."/>
            <person name="Lo C.-C."/>
            <person name="Minogue T.D."/>
            <person name="Munk C."/>
            <person name="Palacios G.F."/>
            <person name="Redden C.L."/>
            <person name="Rosenzweig C.N."/>
            <person name="Scholz M.B."/>
            <person name="Teshima H."/>
            <person name="Xu Y."/>
        </authorList>
    </citation>
    <scope>NUCLEOTIDE SEQUENCE [LARGE SCALE GENOMIC DNA]</scope>
    <source>
        <strain evidence="2">gladioli</strain>
    </source>
</reference>
<comment type="caution">
    <text evidence="1">The sequence shown here is derived from an EMBL/GenBank/DDBJ whole genome shotgun (WGS) entry which is preliminary data.</text>
</comment>
<dbReference type="AlphaFoldDB" id="A0AAW3F2H3"/>
<evidence type="ECO:0000313" key="1">
    <source>
        <dbReference type="EMBL" id="KGC15067.1"/>
    </source>
</evidence>